<gene>
    <name evidence="6" type="ORF">SULPSESMR1_00018</name>
</gene>
<dbReference type="SUPFAM" id="SSF46689">
    <property type="entry name" value="Homeodomain-like"/>
    <property type="match status" value="1"/>
</dbReference>
<reference evidence="6 7" key="1">
    <citation type="submission" date="2017-07" db="EMBL/GenBank/DDBJ databases">
        <title>Genome Sequence of Sulfitobacter pseudonitzschiae Strain SMR1 Isolated from a culture of the Diatom Skeletonema marinoi.</title>
        <authorList>
            <person name="Topel M."/>
            <person name="Pinder M.I.M."/>
            <person name="Johansson O.N."/>
            <person name="Kourtchenko O."/>
            <person name="Godhe A."/>
            <person name="Clarke A.K."/>
        </authorList>
    </citation>
    <scope>NUCLEOTIDE SEQUENCE [LARGE SCALE GENOMIC DNA]</scope>
    <source>
        <strain evidence="6 7">SMR1</strain>
    </source>
</reference>
<dbReference type="KEGG" id="spse:SULPSESMR1_00018"/>
<dbReference type="InterPro" id="IPR050109">
    <property type="entry name" value="HTH-type_TetR-like_transc_reg"/>
</dbReference>
<protein>
    <submittedName>
        <fullName evidence="6">Bacterial regulatory protein, tetR family</fullName>
    </submittedName>
</protein>
<dbReference type="Pfam" id="PF00440">
    <property type="entry name" value="TetR_N"/>
    <property type="match status" value="1"/>
</dbReference>
<evidence type="ECO:0000256" key="2">
    <source>
        <dbReference type="ARBA" id="ARBA00023125"/>
    </source>
</evidence>
<dbReference type="Gene3D" id="1.10.357.10">
    <property type="entry name" value="Tetracycline Repressor, domain 2"/>
    <property type="match status" value="1"/>
</dbReference>
<accession>A0A221JVT3</accession>
<evidence type="ECO:0000256" key="3">
    <source>
        <dbReference type="ARBA" id="ARBA00023163"/>
    </source>
</evidence>
<proteinExistence type="predicted"/>
<feature type="domain" description="HTH tetR-type" evidence="5">
    <location>
        <begin position="11"/>
        <end position="71"/>
    </location>
</feature>
<dbReference type="GO" id="GO:0000976">
    <property type="term" value="F:transcription cis-regulatory region binding"/>
    <property type="evidence" value="ECO:0007669"/>
    <property type="project" value="TreeGrafter"/>
</dbReference>
<dbReference type="Proteomes" id="UP000199754">
    <property type="component" value="Chromosome"/>
</dbReference>
<dbReference type="PROSITE" id="PS50977">
    <property type="entry name" value="HTH_TETR_2"/>
    <property type="match status" value="1"/>
</dbReference>
<name>A0A221JVT3_9RHOB</name>
<dbReference type="InterPro" id="IPR009057">
    <property type="entry name" value="Homeodomain-like_sf"/>
</dbReference>
<sequence length="200" mass="21975">MSTNLRERRRRQTARDIQMAAVNVSLRCGYDHTTTEAIAAEAGISTRTFFNYYNNKQAAILGEAVQLDAARAGWFIESDDKIIDDLAKLLGQGLKEDPLDRAVLRKIIAVIDANPTLQDLFRTRVDETSVSVSGLLEARLGSDLALESRLLAELSTHALTEAVKMWVVDDTMTIDNITVLIAAKLRSVGTLLCQSGAQPE</sequence>
<evidence type="ECO:0000256" key="4">
    <source>
        <dbReference type="PROSITE-ProRule" id="PRU00335"/>
    </source>
</evidence>
<dbReference type="PANTHER" id="PTHR30055">
    <property type="entry name" value="HTH-TYPE TRANSCRIPTIONAL REGULATOR RUTR"/>
    <property type="match status" value="1"/>
</dbReference>
<dbReference type="InterPro" id="IPR001647">
    <property type="entry name" value="HTH_TetR"/>
</dbReference>
<dbReference type="GO" id="GO:0003700">
    <property type="term" value="F:DNA-binding transcription factor activity"/>
    <property type="evidence" value="ECO:0007669"/>
    <property type="project" value="TreeGrafter"/>
</dbReference>
<dbReference type="RefSeq" id="WP_089418995.1">
    <property type="nucleotide sequence ID" value="NZ_CP022415.1"/>
</dbReference>
<dbReference type="OrthoDB" id="9811084at2"/>
<feature type="DNA-binding region" description="H-T-H motif" evidence="4">
    <location>
        <begin position="34"/>
        <end position="53"/>
    </location>
</feature>
<dbReference type="AlphaFoldDB" id="A0A221JVT3"/>
<evidence type="ECO:0000313" key="6">
    <source>
        <dbReference type="EMBL" id="ASM70859.1"/>
    </source>
</evidence>
<keyword evidence="2 4" id="KW-0238">DNA-binding</keyword>
<keyword evidence="1" id="KW-0805">Transcription regulation</keyword>
<keyword evidence="7" id="KW-1185">Reference proteome</keyword>
<dbReference type="EMBL" id="CP022415">
    <property type="protein sequence ID" value="ASM70859.1"/>
    <property type="molecule type" value="Genomic_DNA"/>
</dbReference>
<keyword evidence="3" id="KW-0804">Transcription</keyword>
<evidence type="ECO:0000313" key="7">
    <source>
        <dbReference type="Proteomes" id="UP000199754"/>
    </source>
</evidence>
<evidence type="ECO:0000256" key="1">
    <source>
        <dbReference type="ARBA" id="ARBA00023015"/>
    </source>
</evidence>
<evidence type="ECO:0000259" key="5">
    <source>
        <dbReference type="PROSITE" id="PS50977"/>
    </source>
</evidence>
<dbReference type="PANTHER" id="PTHR30055:SF238">
    <property type="entry name" value="MYCOFACTOCIN BIOSYNTHESIS TRANSCRIPTIONAL REGULATOR MFTR-RELATED"/>
    <property type="match status" value="1"/>
</dbReference>
<organism evidence="6 7">
    <name type="scientific">Pseudosulfitobacter pseudonitzschiae</name>
    <dbReference type="NCBI Taxonomy" id="1402135"/>
    <lineage>
        <taxon>Bacteria</taxon>
        <taxon>Pseudomonadati</taxon>
        <taxon>Pseudomonadota</taxon>
        <taxon>Alphaproteobacteria</taxon>
        <taxon>Rhodobacterales</taxon>
        <taxon>Roseobacteraceae</taxon>
        <taxon>Pseudosulfitobacter</taxon>
    </lineage>
</organism>